<accession>A0A378UE37</accession>
<dbReference type="SUPFAM" id="SSF48452">
    <property type="entry name" value="TPR-like"/>
    <property type="match status" value="1"/>
</dbReference>
<proteinExistence type="predicted"/>
<protein>
    <submittedName>
        <fullName evidence="1">Predicted O-linked N-acetylglucosamine transferase, SPINDLY family</fullName>
    </submittedName>
</protein>
<dbReference type="Proteomes" id="UP000254651">
    <property type="component" value="Unassembled WGS sequence"/>
</dbReference>
<evidence type="ECO:0000313" key="1">
    <source>
        <dbReference type="EMBL" id="STZ75636.1"/>
    </source>
</evidence>
<keyword evidence="1" id="KW-0808">Transferase</keyword>
<dbReference type="RefSeq" id="WP_115225379.1">
    <property type="nucleotide sequence ID" value="NZ_CP181246.1"/>
</dbReference>
<dbReference type="GO" id="GO:0016740">
    <property type="term" value="F:transferase activity"/>
    <property type="evidence" value="ECO:0007669"/>
    <property type="project" value="UniProtKB-KW"/>
</dbReference>
<dbReference type="Gene3D" id="1.25.40.10">
    <property type="entry name" value="Tetratricopeptide repeat domain"/>
    <property type="match status" value="1"/>
</dbReference>
<evidence type="ECO:0000313" key="2">
    <source>
        <dbReference type="Proteomes" id="UP000254651"/>
    </source>
</evidence>
<dbReference type="EMBL" id="UGQS01000001">
    <property type="protein sequence ID" value="STZ75636.1"/>
    <property type="molecule type" value="Genomic_DNA"/>
</dbReference>
<gene>
    <name evidence="1" type="ORF">NCTC10295_00382</name>
</gene>
<organism evidence="1 2">
    <name type="scientific">Bergeriella denitrificans</name>
    <name type="common">Neisseria denitrificans</name>
    <dbReference type="NCBI Taxonomy" id="494"/>
    <lineage>
        <taxon>Bacteria</taxon>
        <taxon>Pseudomonadati</taxon>
        <taxon>Pseudomonadota</taxon>
        <taxon>Betaproteobacteria</taxon>
        <taxon>Neisseriales</taxon>
        <taxon>Neisseriaceae</taxon>
        <taxon>Bergeriella</taxon>
    </lineage>
</organism>
<keyword evidence="2" id="KW-1185">Reference proteome</keyword>
<sequence>MARAPAHLQRFQQRQKAQSQQQQLDEIGKAFKWLMAQGRPQEALLLVRRALQIAPKSAAAWSDAATAALLSERYEESIRYAREGVKIDPMRMNFYDALSHAYGALGDWVSCGIAGRAALQLRDQKFGSGELPALPAAPKKPDGKKIIAFSLFGSSSEYGEPAVLNAEICADIYPGWVCRFYVDGSVPEQVSGRLKKHGAEVVEVDAAAQAWPGTMWRFLAMDDADAAYILFRDADSVISQREAAAVAAWLQSGKLFHTMRDSGSHTELVLAGLWGAAAGAVPDMRGKIEAYLRGKVESEHFADQYFLRSCVWPYVKQSLCAHDRLFGFGGAADFPDNTGFDYAVSHVGCNEGNALAEAAVDYPDGTEVVWKLYSSIAPLLNSDLSDNTLPQERLVCEYTAKISGGKCAARIPRRYARGFADGRSRLTITQKTLS</sequence>
<dbReference type="InterPro" id="IPR011990">
    <property type="entry name" value="TPR-like_helical_dom_sf"/>
</dbReference>
<dbReference type="Pfam" id="PF14559">
    <property type="entry name" value="TPR_19"/>
    <property type="match status" value="1"/>
</dbReference>
<reference evidence="1 2" key="1">
    <citation type="submission" date="2018-06" db="EMBL/GenBank/DDBJ databases">
        <authorList>
            <consortium name="Pathogen Informatics"/>
            <person name="Doyle S."/>
        </authorList>
    </citation>
    <scope>NUCLEOTIDE SEQUENCE [LARGE SCALE GENOMIC DNA]</scope>
    <source>
        <strain evidence="1 2">NCTC10295</strain>
    </source>
</reference>
<dbReference type="AlphaFoldDB" id="A0A378UE37"/>
<name>A0A378UE37_BERDE</name>